<evidence type="ECO:0000313" key="2">
    <source>
        <dbReference type="Proteomes" id="UP000466514"/>
    </source>
</evidence>
<dbReference type="AlphaFoldDB" id="A0A7I7MBR5"/>
<name>A0A7I7MBR5_9MYCO</name>
<organism evidence="1 2">
    <name type="scientific">Mycolicibacterium psychrotolerans</name>
    <dbReference type="NCBI Taxonomy" id="216929"/>
    <lineage>
        <taxon>Bacteria</taxon>
        <taxon>Bacillati</taxon>
        <taxon>Actinomycetota</taxon>
        <taxon>Actinomycetes</taxon>
        <taxon>Mycobacteriales</taxon>
        <taxon>Mycobacteriaceae</taxon>
        <taxon>Mycolicibacterium</taxon>
    </lineage>
</organism>
<proteinExistence type="predicted"/>
<keyword evidence="2" id="KW-1185">Reference proteome</keyword>
<dbReference type="RefSeq" id="WP_163723148.1">
    <property type="nucleotide sequence ID" value="NZ_AP022574.1"/>
</dbReference>
<evidence type="ECO:0000313" key="1">
    <source>
        <dbReference type="EMBL" id="BBX69728.1"/>
    </source>
</evidence>
<sequence length="277" mass="30759">MGDGLDQEKIDALWATFAADVDRMMERVNDPMDFAVSPGSPLAGDDRASDPYQVSHAVQMCIVAGVDHLHAMKSLLLDLNMLHSAAPFTMVRGALEVLSSAFWILHPAKRTVRVERVLRWHAKNFHDQHPALESLGLSDAATKKAKYARLRSIAGRGAVQADVTGGYRSTEAVTYADANAPTSKPLLSWQMCSGYAHGRPWVYLGMADEDMFQETDEPGVLKARVTSDPGKLLYPSLHAQWLMKDLVDLVERRGKNPFEQMEQAAADRARWLRLSFP</sequence>
<accession>A0A7I7MBR5</accession>
<reference evidence="1 2" key="1">
    <citation type="journal article" date="2019" name="Emerg. Microbes Infect.">
        <title>Comprehensive subspecies identification of 175 nontuberculous mycobacteria species based on 7547 genomic profiles.</title>
        <authorList>
            <person name="Matsumoto Y."/>
            <person name="Kinjo T."/>
            <person name="Motooka D."/>
            <person name="Nabeya D."/>
            <person name="Jung N."/>
            <person name="Uechi K."/>
            <person name="Horii T."/>
            <person name="Iida T."/>
            <person name="Fujita J."/>
            <person name="Nakamura S."/>
        </authorList>
    </citation>
    <scope>NUCLEOTIDE SEQUENCE [LARGE SCALE GENOMIC DNA]</scope>
    <source>
        <strain evidence="1 2">JCM 13323</strain>
    </source>
</reference>
<protein>
    <submittedName>
        <fullName evidence="1">Uncharacterized protein</fullName>
    </submittedName>
</protein>
<dbReference type="EMBL" id="AP022574">
    <property type="protein sequence ID" value="BBX69728.1"/>
    <property type="molecule type" value="Genomic_DNA"/>
</dbReference>
<dbReference type="Proteomes" id="UP000466514">
    <property type="component" value="Chromosome"/>
</dbReference>
<dbReference type="KEGG" id="mpsc:MPSYJ_31890"/>
<gene>
    <name evidence="1" type="ORF">MPSYJ_31890</name>
</gene>